<dbReference type="SUPFAM" id="SSF55811">
    <property type="entry name" value="Nudix"/>
    <property type="match status" value="1"/>
</dbReference>
<dbReference type="Pfam" id="PF00293">
    <property type="entry name" value="NUDIX"/>
    <property type="match status" value="1"/>
</dbReference>
<feature type="region of interest" description="Disordered" evidence="2">
    <location>
        <begin position="341"/>
        <end position="365"/>
    </location>
</feature>
<sequence length="418" mass="45189">MDETHVVTCFLRHRASVLLVRRSDAVGSYSGLWGGVSGYAEGQPTEQAHNEIDEETGLTTARCVRSGEPLSVTDDRYDTEWIVHPYLFDCDSRAVEPNKEIAEYEWVSPVEIHRRETVPGLWAAYERVAPTVDTVAADDEHGAEYLSLRALELLRDAASVREYGTTDRSLSQLARRLQTARPNMSVVATRINRVMYDAGADASVLGAAERAIKRVLSARDRVTEAGVDQLPEEPTVLTLSRSGTVRRTLERVEGALDVYVAVSRPGGEGIAVAESLSSTADVTLLPDGAIAHALSTAEIDAVLLGADTVLADGRVVNKVGTRTAAIAAAHEGIPVYAVTTEDKIRPEQQRTDSPDQPVNSGGGEATVYDGTVDLDVLAPIFDVTPAALITVVTEDGPQSVADIERTATRHREYTTWDQ</sequence>
<keyword evidence="5" id="KW-1185">Reference proteome</keyword>
<comment type="similarity">
    <text evidence="1">Belongs to the eIF-2B alpha/beta/delta subunits family.</text>
</comment>
<dbReference type="InterPro" id="IPR000086">
    <property type="entry name" value="NUDIX_hydrolase_dom"/>
</dbReference>
<evidence type="ECO:0000313" key="4">
    <source>
        <dbReference type="EMBL" id="RRJ28639.1"/>
    </source>
</evidence>
<reference evidence="4 5" key="1">
    <citation type="submission" date="2018-11" db="EMBL/GenBank/DDBJ databases">
        <title>Taxonoimc description of Halomarina strain SPP-AMP-1.</title>
        <authorList>
            <person name="Pal Y."/>
            <person name="Srinivasana K."/>
            <person name="Verma A."/>
            <person name="Kumar P."/>
        </authorList>
    </citation>
    <scope>NUCLEOTIDE SEQUENCE [LARGE SCALE GENOMIC DNA]</scope>
    <source>
        <strain evidence="4 5">SPP-AMP-1</strain>
    </source>
</reference>
<dbReference type="InterPro" id="IPR037171">
    <property type="entry name" value="NagB/RpiA_transferase-like"/>
</dbReference>
<dbReference type="InterPro" id="IPR000649">
    <property type="entry name" value="IF-2B-related"/>
</dbReference>
<dbReference type="InterPro" id="IPR015797">
    <property type="entry name" value="NUDIX_hydrolase-like_dom_sf"/>
</dbReference>
<evidence type="ECO:0000313" key="5">
    <source>
        <dbReference type="Proteomes" id="UP000282322"/>
    </source>
</evidence>
<gene>
    <name evidence="4" type="ORF">EIK79_15225</name>
</gene>
<evidence type="ECO:0000259" key="3">
    <source>
        <dbReference type="PROSITE" id="PS51462"/>
    </source>
</evidence>
<protein>
    <submittedName>
        <fullName evidence="4">NUDIX domain-containing protein</fullName>
    </submittedName>
</protein>
<dbReference type="EMBL" id="RRCH01000034">
    <property type="protein sequence ID" value="RRJ28639.1"/>
    <property type="molecule type" value="Genomic_DNA"/>
</dbReference>
<feature type="compositionally biased region" description="Basic and acidic residues" evidence="2">
    <location>
        <begin position="341"/>
        <end position="353"/>
    </location>
</feature>
<proteinExistence type="inferred from homology"/>
<dbReference type="Proteomes" id="UP000282322">
    <property type="component" value="Unassembled WGS sequence"/>
</dbReference>
<dbReference type="PANTHER" id="PTHR43475">
    <property type="entry name" value="METHYLTHIORIBOSE-1-PHOSPHATE ISOMERASE"/>
    <property type="match status" value="1"/>
</dbReference>
<dbReference type="RefSeq" id="WP_124956201.1">
    <property type="nucleotide sequence ID" value="NZ_RRCH01000034.1"/>
</dbReference>
<organism evidence="4 5">
    <name type="scientific">Halocatena pleomorpha</name>
    <dbReference type="NCBI Taxonomy" id="1785090"/>
    <lineage>
        <taxon>Archaea</taxon>
        <taxon>Methanobacteriati</taxon>
        <taxon>Methanobacteriota</taxon>
        <taxon>Stenosarchaea group</taxon>
        <taxon>Halobacteria</taxon>
        <taxon>Halobacteriales</taxon>
        <taxon>Natronomonadaceae</taxon>
        <taxon>Halocatena</taxon>
    </lineage>
</organism>
<dbReference type="Gene3D" id="3.40.50.10470">
    <property type="entry name" value="Translation initiation factor eif-2b, domain 2"/>
    <property type="match status" value="1"/>
</dbReference>
<dbReference type="GO" id="GO:0019509">
    <property type="term" value="P:L-methionine salvage from methylthioadenosine"/>
    <property type="evidence" value="ECO:0007669"/>
    <property type="project" value="TreeGrafter"/>
</dbReference>
<dbReference type="Pfam" id="PF01008">
    <property type="entry name" value="IF-2B"/>
    <property type="match status" value="1"/>
</dbReference>
<dbReference type="GO" id="GO:0046523">
    <property type="term" value="F:S-methyl-5-thioribose-1-phosphate isomerase activity"/>
    <property type="evidence" value="ECO:0007669"/>
    <property type="project" value="TreeGrafter"/>
</dbReference>
<dbReference type="Gene3D" id="3.90.79.10">
    <property type="entry name" value="Nucleoside Triphosphate Pyrophosphohydrolase"/>
    <property type="match status" value="1"/>
</dbReference>
<dbReference type="OrthoDB" id="27639at2157"/>
<dbReference type="PANTHER" id="PTHR43475:SF3">
    <property type="entry name" value="TRANSLATION INITIATION FACTOR EIF-2B SUBUNIT FAMILY PROTEIN (AFU_ORTHOLOGUE AFUA_2G14290)"/>
    <property type="match status" value="1"/>
</dbReference>
<name>A0A3P3R6T8_9EURY</name>
<evidence type="ECO:0000256" key="1">
    <source>
        <dbReference type="RuleBase" id="RU003814"/>
    </source>
</evidence>
<dbReference type="SUPFAM" id="SSF100950">
    <property type="entry name" value="NagB/RpiA/CoA transferase-like"/>
    <property type="match status" value="1"/>
</dbReference>
<feature type="domain" description="Nudix hydrolase" evidence="3">
    <location>
        <begin position="2"/>
        <end position="130"/>
    </location>
</feature>
<dbReference type="PROSITE" id="PS51462">
    <property type="entry name" value="NUDIX"/>
    <property type="match status" value="1"/>
</dbReference>
<accession>A0A3P3R6T8</accession>
<dbReference type="AlphaFoldDB" id="A0A3P3R6T8"/>
<dbReference type="InterPro" id="IPR042529">
    <property type="entry name" value="IF_2B-like_C"/>
</dbReference>
<evidence type="ECO:0000256" key="2">
    <source>
        <dbReference type="SAM" id="MobiDB-lite"/>
    </source>
</evidence>
<comment type="caution">
    <text evidence="4">The sequence shown here is derived from an EMBL/GenBank/DDBJ whole genome shotgun (WGS) entry which is preliminary data.</text>
</comment>